<dbReference type="InterPro" id="IPR012348">
    <property type="entry name" value="RNR-like"/>
</dbReference>
<feature type="region of interest" description="Disordered" evidence="1">
    <location>
        <begin position="1"/>
        <end position="31"/>
    </location>
</feature>
<evidence type="ECO:0000256" key="1">
    <source>
        <dbReference type="SAM" id="MobiDB-lite"/>
    </source>
</evidence>
<feature type="compositionally biased region" description="Basic and acidic residues" evidence="1">
    <location>
        <begin position="1"/>
        <end position="10"/>
    </location>
</feature>
<dbReference type="Proteomes" id="UP000244893">
    <property type="component" value="Unassembled WGS sequence"/>
</dbReference>
<sequence>MSHHEHEHDTAAGGEQHHHGHHHEPEISDDAQLVACPVMPTNLVNVERAEAQGLFRDYKGQRYWFCCAACGPLWDAQPDKYAAA</sequence>
<evidence type="ECO:0000313" key="2">
    <source>
        <dbReference type="EMBL" id="PVZ93162.1"/>
    </source>
</evidence>
<accession>A0A2V1HNL2</accession>
<dbReference type="Gene3D" id="1.10.620.20">
    <property type="entry name" value="Ribonucleotide Reductase, subunit A"/>
    <property type="match status" value="1"/>
</dbReference>
<reference evidence="2 3" key="1">
    <citation type="submission" date="2018-05" db="EMBL/GenBank/DDBJ databases">
        <title>Amnibacterium sp. M8JJ-5, whole genome shotgun sequence.</title>
        <authorList>
            <person name="Tuo L."/>
        </authorList>
    </citation>
    <scope>NUCLEOTIDE SEQUENCE [LARGE SCALE GENOMIC DNA]</scope>
    <source>
        <strain evidence="2 3">M8JJ-5</strain>
    </source>
</reference>
<keyword evidence="3" id="KW-1185">Reference proteome</keyword>
<dbReference type="SUPFAM" id="SSF47240">
    <property type="entry name" value="Ferritin-like"/>
    <property type="match status" value="1"/>
</dbReference>
<dbReference type="RefSeq" id="WP_116757928.1">
    <property type="nucleotide sequence ID" value="NZ_JBHUEX010000003.1"/>
</dbReference>
<name>A0A2V1HNL2_9MICO</name>
<dbReference type="OrthoDB" id="9809270at2"/>
<organism evidence="2 3">
    <name type="scientific">Amnibacterium flavum</name>
    <dbReference type="NCBI Taxonomy" id="2173173"/>
    <lineage>
        <taxon>Bacteria</taxon>
        <taxon>Bacillati</taxon>
        <taxon>Actinomycetota</taxon>
        <taxon>Actinomycetes</taxon>
        <taxon>Micrococcales</taxon>
        <taxon>Microbacteriaceae</taxon>
        <taxon>Amnibacterium</taxon>
    </lineage>
</organism>
<proteinExistence type="predicted"/>
<evidence type="ECO:0008006" key="4">
    <source>
        <dbReference type="Google" id="ProtNLM"/>
    </source>
</evidence>
<dbReference type="GO" id="GO:0016491">
    <property type="term" value="F:oxidoreductase activity"/>
    <property type="evidence" value="ECO:0007669"/>
    <property type="project" value="InterPro"/>
</dbReference>
<dbReference type="InterPro" id="IPR009078">
    <property type="entry name" value="Ferritin-like_SF"/>
</dbReference>
<dbReference type="AlphaFoldDB" id="A0A2V1HNL2"/>
<gene>
    <name evidence="2" type="ORF">DDQ50_16700</name>
</gene>
<evidence type="ECO:0000313" key="3">
    <source>
        <dbReference type="Proteomes" id="UP000244893"/>
    </source>
</evidence>
<protein>
    <recommendedName>
        <fullName evidence="4">YHS domain-containing protein</fullName>
    </recommendedName>
</protein>
<dbReference type="EMBL" id="QEOP01000006">
    <property type="protein sequence ID" value="PVZ93162.1"/>
    <property type="molecule type" value="Genomic_DNA"/>
</dbReference>
<comment type="caution">
    <text evidence="2">The sequence shown here is derived from an EMBL/GenBank/DDBJ whole genome shotgun (WGS) entry which is preliminary data.</text>
</comment>